<feature type="transmembrane region" description="Helical" evidence="1">
    <location>
        <begin position="12"/>
        <end position="31"/>
    </location>
</feature>
<keyword evidence="1" id="KW-1133">Transmembrane helix</keyword>
<gene>
    <name evidence="2" type="ORF">CBW52_18235</name>
</gene>
<evidence type="ECO:0000313" key="2">
    <source>
        <dbReference type="EMBL" id="OVZ78583.1"/>
    </source>
</evidence>
<keyword evidence="1" id="KW-0472">Membrane</keyword>
<protein>
    <recommendedName>
        <fullName evidence="4">30S ribosomal protein S3</fullName>
    </recommendedName>
</protein>
<sequence>MMIILLDCRVTHRVVVFISILSFISVGFFMGKCVDLRQYRAVFLIGMVAIGALLSGCSDRTGQANTVPMKVTFPSCIKGEPMTQTTLFFGLSRPHGPVISTTEWQSFVDNDVTSRFKDGLTVIDAKGQWLGNDGNVTKENSKALVLIHKDDKENAIEALRSRYKQQFAQESVMRVDTIACVDF</sequence>
<proteinExistence type="predicted"/>
<evidence type="ECO:0000313" key="3">
    <source>
        <dbReference type="Proteomes" id="UP000195840"/>
    </source>
</evidence>
<dbReference type="AlphaFoldDB" id="A0AB73Q1U5"/>
<dbReference type="Pfam" id="PF12098">
    <property type="entry name" value="DUF3574"/>
    <property type="match status" value="1"/>
</dbReference>
<feature type="transmembrane region" description="Helical" evidence="1">
    <location>
        <begin position="37"/>
        <end position="54"/>
    </location>
</feature>
<evidence type="ECO:0008006" key="4">
    <source>
        <dbReference type="Google" id="ProtNLM"/>
    </source>
</evidence>
<organism evidence="2 3">
    <name type="scientific">Yersinia kristensenii</name>
    <dbReference type="NCBI Taxonomy" id="28152"/>
    <lineage>
        <taxon>Bacteria</taxon>
        <taxon>Pseudomonadati</taxon>
        <taxon>Pseudomonadota</taxon>
        <taxon>Gammaproteobacteria</taxon>
        <taxon>Enterobacterales</taxon>
        <taxon>Yersiniaceae</taxon>
        <taxon>Yersinia</taxon>
    </lineage>
</organism>
<dbReference type="EMBL" id="NHOG01000021">
    <property type="protein sequence ID" value="OVZ78583.1"/>
    <property type="molecule type" value="Genomic_DNA"/>
</dbReference>
<reference evidence="2 3" key="1">
    <citation type="submission" date="2017-05" db="EMBL/GenBank/DDBJ databases">
        <title>Whole genome sequencing of Yersinia kristensenii.</title>
        <authorList>
            <person name="Campioni F."/>
        </authorList>
    </citation>
    <scope>NUCLEOTIDE SEQUENCE [LARGE SCALE GENOMIC DNA]</scope>
    <source>
        <strain evidence="2 3">CFSAN060538</strain>
    </source>
</reference>
<keyword evidence="1" id="KW-0812">Transmembrane</keyword>
<dbReference type="Proteomes" id="UP000195840">
    <property type="component" value="Unassembled WGS sequence"/>
</dbReference>
<dbReference type="InterPro" id="IPR021957">
    <property type="entry name" value="DUF3574"/>
</dbReference>
<keyword evidence="3" id="KW-1185">Reference proteome</keyword>
<accession>A0AB73Q1U5</accession>
<comment type="caution">
    <text evidence="2">The sequence shown here is derived from an EMBL/GenBank/DDBJ whole genome shotgun (WGS) entry which is preliminary data.</text>
</comment>
<name>A0AB73Q1U5_YERKR</name>
<evidence type="ECO:0000256" key="1">
    <source>
        <dbReference type="SAM" id="Phobius"/>
    </source>
</evidence>